<dbReference type="InterPro" id="IPR014001">
    <property type="entry name" value="Helicase_ATP-bd"/>
</dbReference>
<evidence type="ECO:0000256" key="4">
    <source>
        <dbReference type="ARBA" id="ARBA00022801"/>
    </source>
</evidence>
<dbReference type="Pfam" id="PF00270">
    <property type="entry name" value="DEAD"/>
    <property type="match status" value="1"/>
</dbReference>
<evidence type="ECO:0000313" key="18">
    <source>
        <dbReference type="EMBL" id="JAG12025.1"/>
    </source>
</evidence>
<keyword evidence="11" id="KW-0539">Nucleus</keyword>
<feature type="compositionally biased region" description="Basic and acidic residues" evidence="12">
    <location>
        <begin position="769"/>
        <end position="779"/>
    </location>
</feature>
<evidence type="ECO:0000256" key="8">
    <source>
        <dbReference type="ARBA" id="ARBA00023235"/>
    </source>
</evidence>
<name>A0A0A9XIJ2_LYGHE</name>
<feature type="compositionally biased region" description="Basic and acidic residues" evidence="12">
    <location>
        <begin position="710"/>
        <end position="721"/>
    </location>
</feature>
<evidence type="ECO:0000256" key="1">
    <source>
        <dbReference type="ARBA" id="ARBA00001947"/>
    </source>
</evidence>
<dbReference type="EMBL" id="GBHO01023067">
    <property type="protein sequence ID" value="JAG20537.1"/>
    <property type="molecule type" value="Transcribed_RNA"/>
</dbReference>
<dbReference type="EMBL" id="GBHO01028027">
    <property type="protein sequence ID" value="JAG15577.1"/>
    <property type="molecule type" value="Transcribed_RNA"/>
</dbReference>
<accession>A0A0A9XIJ2</accession>
<evidence type="ECO:0000313" key="22">
    <source>
        <dbReference type="EMBL" id="JAG20522.1"/>
    </source>
</evidence>
<feature type="compositionally biased region" description="Polar residues" evidence="12">
    <location>
        <begin position="758"/>
        <end position="768"/>
    </location>
</feature>
<dbReference type="SUPFAM" id="SSF46785">
    <property type="entry name" value="Winged helix' DNA-binding domain"/>
    <property type="match status" value="1"/>
</dbReference>
<dbReference type="InterPro" id="IPR002121">
    <property type="entry name" value="HRDC_dom"/>
</dbReference>
<dbReference type="GO" id="GO:0043138">
    <property type="term" value="F:3'-5' DNA helicase activity"/>
    <property type="evidence" value="ECO:0007669"/>
    <property type="project" value="UniProtKB-EC"/>
</dbReference>
<dbReference type="Gene3D" id="3.40.50.300">
    <property type="entry name" value="P-loop containing nucleotide triphosphate hydrolases"/>
    <property type="match status" value="2"/>
</dbReference>
<dbReference type="CDD" id="cd18794">
    <property type="entry name" value="SF2_C_RecQ"/>
    <property type="match status" value="1"/>
</dbReference>
<dbReference type="GO" id="GO:0005737">
    <property type="term" value="C:cytoplasm"/>
    <property type="evidence" value="ECO:0007669"/>
    <property type="project" value="TreeGrafter"/>
</dbReference>
<organism evidence="24">
    <name type="scientific">Lygus hesperus</name>
    <name type="common">Western plant bug</name>
    <dbReference type="NCBI Taxonomy" id="30085"/>
    <lineage>
        <taxon>Eukaryota</taxon>
        <taxon>Metazoa</taxon>
        <taxon>Ecdysozoa</taxon>
        <taxon>Arthropoda</taxon>
        <taxon>Hexapoda</taxon>
        <taxon>Insecta</taxon>
        <taxon>Pterygota</taxon>
        <taxon>Neoptera</taxon>
        <taxon>Paraneoptera</taxon>
        <taxon>Hemiptera</taxon>
        <taxon>Heteroptera</taxon>
        <taxon>Panheteroptera</taxon>
        <taxon>Cimicomorpha</taxon>
        <taxon>Miridae</taxon>
        <taxon>Mirini</taxon>
        <taxon>Lygus</taxon>
    </lineage>
</organism>
<comment type="catalytic activity">
    <reaction evidence="9 11">
        <text>Couples ATP hydrolysis with the unwinding of duplex DNA by translocating in the 3'-5' direction.</text>
        <dbReference type="EC" id="5.6.2.4"/>
    </reaction>
</comment>
<dbReference type="InterPro" id="IPR036388">
    <property type="entry name" value="WH-like_DNA-bd_sf"/>
</dbReference>
<dbReference type="PROSITE" id="PS51192">
    <property type="entry name" value="HELICASE_ATP_BIND_1"/>
    <property type="match status" value="1"/>
</dbReference>
<proteinExistence type="inferred from homology"/>
<evidence type="ECO:0000313" key="21">
    <source>
        <dbReference type="EMBL" id="JAG15577.1"/>
    </source>
</evidence>
<dbReference type="Gene3D" id="1.10.150.80">
    <property type="entry name" value="HRDC domain"/>
    <property type="match status" value="1"/>
</dbReference>
<evidence type="ECO:0000259" key="14">
    <source>
        <dbReference type="PROSITE" id="PS51192"/>
    </source>
</evidence>
<dbReference type="Pfam" id="PF00271">
    <property type="entry name" value="Helicase_C"/>
    <property type="match status" value="1"/>
</dbReference>
<dbReference type="NCBIfam" id="TIGR00614">
    <property type="entry name" value="recQ_fam"/>
    <property type="match status" value="1"/>
</dbReference>
<evidence type="ECO:0000256" key="6">
    <source>
        <dbReference type="ARBA" id="ARBA00022840"/>
    </source>
</evidence>
<protein>
    <recommendedName>
        <fullName evidence="11">ATP-dependent DNA helicase</fullName>
        <ecNumber evidence="11">5.6.2.4</ecNumber>
    </recommendedName>
</protein>
<dbReference type="PANTHER" id="PTHR13710">
    <property type="entry name" value="DNA HELICASE RECQ FAMILY MEMBER"/>
    <property type="match status" value="1"/>
</dbReference>
<dbReference type="InterPro" id="IPR004589">
    <property type="entry name" value="DNA_helicase_ATP-dep_RecQ"/>
</dbReference>
<dbReference type="PANTHER" id="PTHR13710:SF120">
    <property type="entry name" value="BIFUNCTIONAL 3'-5' EXONUCLEASE_ATP-DEPENDENT HELICASE WRN"/>
    <property type="match status" value="1"/>
</dbReference>
<feature type="domain" description="Helicase ATP-binding" evidence="14">
    <location>
        <begin position="32"/>
        <end position="204"/>
    </location>
</feature>
<feature type="domain" description="HRDC" evidence="13">
    <location>
        <begin position="581"/>
        <end position="661"/>
    </location>
</feature>
<comment type="subcellular location">
    <subcellularLocation>
        <location evidence="11">Nucleus</location>
    </subcellularLocation>
</comment>
<dbReference type="Pfam" id="PF09382">
    <property type="entry name" value="RQC"/>
    <property type="match status" value="1"/>
</dbReference>
<keyword evidence="7" id="KW-0238">DNA-binding</keyword>
<dbReference type="InterPro" id="IPR032284">
    <property type="entry name" value="RecQ_Zn-bd"/>
</dbReference>
<evidence type="ECO:0000256" key="9">
    <source>
        <dbReference type="ARBA" id="ARBA00034617"/>
    </source>
</evidence>
<dbReference type="EMBL" id="GBHO01028032">
    <property type="protein sequence ID" value="JAG15572.1"/>
    <property type="molecule type" value="Transcribed_RNA"/>
</dbReference>
<dbReference type="Pfam" id="PF00570">
    <property type="entry name" value="HRDC"/>
    <property type="match status" value="1"/>
</dbReference>
<keyword evidence="6 11" id="KW-0067">ATP-binding</keyword>
<dbReference type="EMBL" id="GBHO01023072">
    <property type="protein sequence ID" value="JAG20532.1"/>
    <property type="molecule type" value="Transcribed_RNA"/>
</dbReference>
<feature type="region of interest" description="Disordered" evidence="12">
    <location>
        <begin position="685"/>
        <end position="723"/>
    </location>
</feature>
<dbReference type="EMBL" id="GBHO01023082">
    <property type="protein sequence ID" value="JAG20522.1"/>
    <property type="molecule type" value="Transcribed_RNA"/>
</dbReference>
<comment type="catalytic activity">
    <reaction evidence="10 11">
        <text>ATP + H2O = ADP + phosphate + H(+)</text>
        <dbReference type="Rhea" id="RHEA:13065"/>
        <dbReference type="ChEBI" id="CHEBI:15377"/>
        <dbReference type="ChEBI" id="CHEBI:15378"/>
        <dbReference type="ChEBI" id="CHEBI:30616"/>
        <dbReference type="ChEBI" id="CHEBI:43474"/>
        <dbReference type="ChEBI" id="CHEBI:456216"/>
    </reaction>
</comment>
<dbReference type="SMART" id="SM00490">
    <property type="entry name" value="HELICc"/>
    <property type="match status" value="1"/>
</dbReference>
<evidence type="ECO:0000256" key="7">
    <source>
        <dbReference type="ARBA" id="ARBA00023125"/>
    </source>
</evidence>
<feature type="region of interest" description="Disordered" evidence="12">
    <location>
        <begin position="811"/>
        <end position="841"/>
    </location>
</feature>
<dbReference type="InterPro" id="IPR027417">
    <property type="entry name" value="P-loop_NTPase"/>
</dbReference>
<dbReference type="InterPro" id="IPR001650">
    <property type="entry name" value="Helicase_C-like"/>
</dbReference>
<evidence type="ECO:0000313" key="24">
    <source>
        <dbReference type="EMBL" id="JAG20537.1"/>
    </source>
</evidence>
<reference evidence="24" key="2">
    <citation type="submission" date="2014-07" db="EMBL/GenBank/DDBJ databases">
        <authorList>
            <person name="Hull J."/>
        </authorList>
    </citation>
    <scope>NUCLEOTIDE SEQUENCE</scope>
</reference>
<evidence type="ECO:0000313" key="19">
    <source>
        <dbReference type="EMBL" id="JAG15571.1"/>
    </source>
</evidence>
<dbReference type="SUPFAM" id="SSF52540">
    <property type="entry name" value="P-loop containing nucleoside triphosphate hydrolases"/>
    <property type="match status" value="1"/>
</dbReference>
<dbReference type="AlphaFoldDB" id="A0A0A9XIJ2"/>
<keyword evidence="3 11" id="KW-0547">Nucleotide-binding</keyword>
<dbReference type="PROSITE" id="PS50967">
    <property type="entry name" value="HRDC"/>
    <property type="match status" value="1"/>
</dbReference>
<evidence type="ECO:0000313" key="17">
    <source>
        <dbReference type="EMBL" id="JAG01802.1"/>
    </source>
</evidence>
<dbReference type="GO" id="GO:0003677">
    <property type="term" value="F:DNA binding"/>
    <property type="evidence" value="ECO:0007669"/>
    <property type="project" value="UniProtKB-KW"/>
</dbReference>
<evidence type="ECO:0000256" key="2">
    <source>
        <dbReference type="ARBA" id="ARBA00005446"/>
    </source>
</evidence>
<evidence type="ECO:0000256" key="10">
    <source>
        <dbReference type="ARBA" id="ARBA00049360"/>
    </source>
</evidence>
<dbReference type="EMBL" id="GBHO01031579">
    <property type="protein sequence ID" value="JAG12025.1"/>
    <property type="molecule type" value="Transcribed_RNA"/>
</dbReference>
<comment type="similarity">
    <text evidence="2 11">Belongs to the helicase family. RecQ subfamily.</text>
</comment>
<feature type="region of interest" description="Disordered" evidence="12">
    <location>
        <begin position="754"/>
        <end position="779"/>
    </location>
</feature>
<dbReference type="SUPFAM" id="SSF47819">
    <property type="entry name" value="HRDC-like"/>
    <property type="match status" value="1"/>
</dbReference>
<dbReference type="GO" id="GO:0005524">
    <property type="term" value="F:ATP binding"/>
    <property type="evidence" value="ECO:0007669"/>
    <property type="project" value="UniProtKB-KW"/>
</dbReference>
<dbReference type="SMART" id="SM00487">
    <property type="entry name" value="DEXDc"/>
    <property type="match status" value="1"/>
</dbReference>
<dbReference type="EMBL" id="GBHO01041803">
    <property type="protein sequence ID" value="JAG01801.1"/>
    <property type="molecule type" value="Transcribed_RNA"/>
</dbReference>
<comment type="cofactor">
    <cofactor evidence="1">
        <name>Zn(2+)</name>
        <dbReference type="ChEBI" id="CHEBI:29105"/>
    </cofactor>
</comment>
<dbReference type="EC" id="5.6.2.4" evidence="11"/>
<dbReference type="GO" id="GO:0000723">
    <property type="term" value="P:telomere maintenance"/>
    <property type="evidence" value="ECO:0007669"/>
    <property type="project" value="TreeGrafter"/>
</dbReference>
<keyword evidence="4 11" id="KW-0378">Hydrolase</keyword>
<dbReference type="InterPro" id="IPR018982">
    <property type="entry name" value="RQC_domain"/>
</dbReference>
<sequence>MAANSPPAKYLSVLKKYFGYNEFRPMQWRIIHSVLNERKDNCVVMATGYGKSLCYQFPPVFCNGVGIIISPLISLMQDQVLSLQVKNIPATLLGTAQKDKFTTMEDIRAGKYRLVYATPEWSISDGGARFLKELASSETAKITLVAIDEAHCVSQWGMDFRKSYRRLGALKTSLRGVPFLALTATATPIVQRDICESLNLSLPELTCTSFDRPNLFLSCSVKGTSILSDIKSLFNSQDHVLSRIEKKGSCIIYCPTKKKVDEVANCLLEDGIKCEMYHADLGLSVRERVHKDFVRDKVQVVVATVAFGMGIDKPDVRRIIHYGAPQDIETYYQEIGRAGRDGEQSHCHVFYQQSDFSLAKHFLSTLDHKYRNYKESMTRKIERYLQTDECRRRVIVSHFDPSGKIEDNPQCCDNCLKSETKGNVKSDDSAYDLTNDALLLLKAVRDTGGCYGLQVPIHLLRGSNNKKLPSKYHSSELFGAGGNKPDEYWKLLGGLLLREFLLEDKFVNTGGSFGGFPIKTIKVSGTGYDFINNDNYRTGFALKATPEMRPHLIKLNRSKVIQPGTWLGHMPGDSTDGLHRISLEEVVFDALLKFRVLVATDLDCMPYMILDNHTIQLLAQNPPNTIEELAKIDGITDAKIEKFGAACVNCIESARKSHDAQVVLTSSEGSKKNLKQFSKAKKVMNYDSDEDNEEMISKEPLNESPSTRSDSQHENSKVTDRDIEDSFCDDDIFEGLANDEELISCNKSEITGEIIPSAGSSRPTVQDRLTSEENSELKNTEDQVLEDSFCDDDIFQGLANDEELISSSLHKTVKHQERVSSPEAPPTKRSKTDEVSSYNRCLPPSKTIKIREELVKKNEMKKQTLIKKIKL</sequence>
<dbReference type="InterPro" id="IPR011545">
    <property type="entry name" value="DEAD/DEAH_box_helicase_dom"/>
</dbReference>
<keyword evidence="8" id="KW-0413">Isomerase</keyword>
<evidence type="ECO:0000256" key="11">
    <source>
        <dbReference type="RuleBase" id="RU364117"/>
    </source>
</evidence>
<dbReference type="GO" id="GO:0016787">
    <property type="term" value="F:hydrolase activity"/>
    <property type="evidence" value="ECO:0007669"/>
    <property type="project" value="UniProtKB-KW"/>
</dbReference>
<evidence type="ECO:0000313" key="16">
    <source>
        <dbReference type="EMBL" id="JAG01801.1"/>
    </source>
</evidence>
<dbReference type="InterPro" id="IPR036390">
    <property type="entry name" value="WH_DNA-bd_sf"/>
</dbReference>
<evidence type="ECO:0000256" key="12">
    <source>
        <dbReference type="SAM" id="MobiDB-lite"/>
    </source>
</evidence>
<dbReference type="GO" id="GO:0006260">
    <property type="term" value="P:DNA replication"/>
    <property type="evidence" value="ECO:0007669"/>
    <property type="project" value="InterPro"/>
</dbReference>
<dbReference type="FunFam" id="3.40.50.300:FF:001389">
    <property type="entry name" value="ATP-dependent DNA helicase RecQ"/>
    <property type="match status" value="1"/>
</dbReference>
<dbReference type="PROSITE" id="PS51194">
    <property type="entry name" value="HELICASE_CTER"/>
    <property type="match status" value="1"/>
</dbReference>
<dbReference type="GO" id="GO:0000724">
    <property type="term" value="P:double-strand break repair via homologous recombination"/>
    <property type="evidence" value="ECO:0007669"/>
    <property type="project" value="TreeGrafter"/>
</dbReference>
<keyword evidence="5 11" id="KW-0347">Helicase</keyword>
<dbReference type="Gene3D" id="1.10.10.10">
    <property type="entry name" value="Winged helix-like DNA-binding domain superfamily/Winged helix DNA-binding domain"/>
    <property type="match status" value="1"/>
</dbReference>
<evidence type="ECO:0000259" key="15">
    <source>
        <dbReference type="PROSITE" id="PS51194"/>
    </source>
</evidence>
<dbReference type="GO" id="GO:0005654">
    <property type="term" value="C:nucleoplasm"/>
    <property type="evidence" value="ECO:0007669"/>
    <property type="project" value="TreeGrafter"/>
</dbReference>
<dbReference type="GO" id="GO:0009378">
    <property type="term" value="F:four-way junction helicase activity"/>
    <property type="evidence" value="ECO:0007669"/>
    <property type="project" value="TreeGrafter"/>
</dbReference>
<dbReference type="Pfam" id="PF16124">
    <property type="entry name" value="RecQ_Zn_bind"/>
    <property type="match status" value="1"/>
</dbReference>
<evidence type="ECO:0000313" key="23">
    <source>
        <dbReference type="EMBL" id="JAG20532.1"/>
    </source>
</evidence>
<dbReference type="FunFam" id="3.40.50.300:FF:001456">
    <property type="entry name" value="ATP-dependent DNA helicase"/>
    <property type="match status" value="1"/>
</dbReference>
<gene>
    <name evidence="22" type="ORF">CM83_89029</name>
    <name evidence="24" type="ORF">CM83_89031</name>
    <name evidence="16" type="ORF">CM83_89033</name>
    <name evidence="23" type="ORF">CM83_89035</name>
    <name evidence="17" type="ORF">CM83_89038</name>
    <name evidence="18" type="ORF">CM83_89044</name>
    <name evidence="19" type="ORF">CM83_89048</name>
    <name evidence="20" type="ORF">CM83_89050</name>
    <name evidence="21" type="ORF">CM83_89054</name>
</gene>
<evidence type="ECO:0000259" key="13">
    <source>
        <dbReference type="PROSITE" id="PS50967"/>
    </source>
</evidence>
<evidence type="ECO:0000313" key="20">
    <source>
        <dbReference type="EMBL" id="JAG15572.1"/>
    </source>
</evidence>
<evidence type="ECO:0000256" key="3">
    <source>
        <dbReference type="ARBA" id="ARBA00022741"/>
    </source>
</evidence>
<reference evidence="24" key="1">
    <citation type="journal article" date="2014" name="PLoS ONE">
        <title>Transcriptome-Based Identification of ABC Transporters in the Western Tarnished Plant Bug Lygus hesperus.</title>
        <authorList>
            <person name="Hull J.J."/>
            <person name="Chaney K."/>
            <person name="Geib S.M."/>
            <person name="Fabrick J.A."/>
            <person name="Brent C.S."/>
            <person name="Walsh D."/>
            <person name="Lavine L.C."/>
        </authorList>
    </citation>
    <scope>NUCLEOTIDE SEQUENCE</scope>
</reference>
<evidence type="ECO:0000256" key="5">
    <source>
        <dbReference type="ARBA" id="ARBA00022806"/>
    </source>
</evidence>
<dbReference type="GO" id="GO:0005694">
    <property type="term" value="C:chromosome"/>
    <property type="evidence" value="ECO:0007669"/>
    <property type="project" value="TreeGrafter"/>
</dbReference>
<dbReference type="SMART" id="SM00341">
    <property type="entry name" value="HRDC"/>
    <property type="match status" value="1"/>
</dbReference>
<dbReference type="InterPro" id="IPR010997">
    <property type="entry name" value="HRDC-like_sf"/>
</dbReference>
<dbReference type="SMART" id="SM00956">
    <property type="entry name" value="RQC"/>
    <property type="match status" value="1"/>
</dbReference>
<dbReference type="EMBL" id="GBHO01028033">
    <property type="protein sequence ID" value="JAG15571.1"/>
    <property type="molecule type" value="Transcribed_RNA"/>
</dbReference>
<dbReference type="EMBL" id="GBHO01041802">
    <property type="protein sequence ID" value="JAG01802.1"/>
    <property type="molecule type" value="Transcribed_RNA"/>
</dbReference>
<dbReference type="InterPro" id="IPR044876">
    <property type="entry name" value="HRDC_dom_sf"/>
</dbReference>
<feature type="domain" description="Helicase C-terminal" evidence="15">
    <location>
        <begin position="236"/>
        <end position="381"/>
    </location>
</feature>